<accession>A0ABV7F6X8</accession>
<protein>
    <submittedName>
        <fullName evidence="2">Uncharacterized protein</fullName>
    </submittedName>
</protein>
<gene>
    <name evidence="2" type="ORF">ACFOFO_18065</name>
</gene>
<keyword evidence="1" id="KW-0732">Signal</keyword>
<dbReference type="Proteomes" id="UP001595530">
    <property type="component" value="Unassembled WGS sequence"/>
</dbReference>
<sequence length="331" mass="36215">MSPTPRAGIFAMRRLTRLTQLALLTVGGATIFCPSSALAADGEPPQDSSGAGAAFFISRDNEGFSTQRVAAEYLPAFRHGDALTGGRYTVHHFEQDDWARTAQQLTILHRNVDPATTNGWQLEAGLSRQGEHTLFTADGSYHAALAAQTSVEAFINRDWVETRNALDRGVHFTFVGAVLEQGLGPHLTVVGVAGYQDFSDGNHRNHGRIKLIVQPDLSLGLTLQARYRMYTSASDDVGGAYFNPDRYDEAMLALGWRQRFRGWVGNLTAGLGQQRVGDAPHTPTRLLELGAQAPIGRGYAFRMRAGLNRSASFNGPDYSYHYAQAEWIVAF</sequence>
<name>A0ABV7F6X8_9BURK</name>
<proteinExistence type="predicted"/>
<organism evidence="2 3">
    <name type="scientific">Undibacterium arcticum</name>
    <dbReference type="NCBI Taxonomy" id="1762892"/>
    <lineage>
        <taxon>Bacteria</taxon>
        <taxon>Pseudomonadati</taxon>
        <taxon>Pseudomonadota</taxon>
        <taxon>Betaproteobacteria</taxon>
        <taxon>Burkholderiales</taxon>
        <taxon>Oxalobacteraceae</taxon>
        <taxon>Undibacterium</taxon>
    </lineage>
</organism>
<feature type="signal peptide" evidence="1">
    <location>
        <begin position="1"/>
        <end position="39"/>
    </location>
</feature>
<comment type="caution">
    <text evidence="2">The sequence shown here is derived from an EMBL/GenBank/DDBJ whole genome shotgun (WGS) entry which is preliminary data.</text>
</comment>
<reference evidence="3" key="1">
    <citation type="journal article" date="2019" name="Int. J. Syst. Evol. Microbiol.">
        <title>The Global Catalogue of Microorganisms (GCM) 10K type strain sequencing project: providing services to taxonomists for standard genome sequencing and annotation.</title>
        <authorList>
            <consortium name="The Broad Institute Genomics Platform"/>
            <consortium name="The Broad Institute Genome Sequencing Center for Infectious Disease"/>
            <person name="Wu L."/>
            <person name="Ma J."/>
        </authorList>
    </citation>
    <scope>NUCLEOTIDE SEQUENCE [LARGE SCALE GENOMIC DNA]</scope>
    <source>
        <strain evidence="3">KCTC 42986</strain>
    </source>
</reference>
<evidence type="ECO:0000313" key="2">
    <source>
        <dbReference type="EMBL" id="MFC3109843.1"/>
    </source>
</evidence>
<dbReference type="RefSeq" id="WP_390332274.1">
    <property type="nucleotide sequence ID" value="NZ_JBHRTP010000055.1"/>
</dbReference>
<evidence type="ECO:0000313" key="3">
    <source>
        <dbReference type="Proteomes" id="UP001595530"/>
    </source>
</evidence>
<keyword evidence="3" id="KW-1185">Reference proteome</keyword>
<evidence type="ECO:0000256" key="1">
    <source>
        <dbReference type="SAM" id="SignalP"/>
    </source>
</evidence>
<dbReference type="EMBL" id="JBHRTP010000055">
    <property type="protein sequence ID" value="MFC3109843.1"/>
    <property type="molecule type" value="Genomic_DNA"/>
</dbReference>
<feature type="chain" id="PRO_5046988330" evidence="1">
    <location>
        <begin position="40"/>
        <end position="331"/>
    </location>
</feature>